<dbReference type="GO" id="GO:0004040">
    <property type="term" value="F:amidase activity"/>
    <property type="evidence" value="ECO:0007669"/>
    <property type="project" value="UniProtKB-EC"/>
</dbReference>
<proteinExistence type="predicted"/>
<dbReference type="Gene3D" id="2.60.120.580">
    <property type="entry name" value="Acetamidase/Formamidase-like domains"/>
    <property type="match status" value="1"/>
</dbReference>
<keyword evidence="2" id="KW-1185">Reference proteome</keyword>
<evidence type="ECO:0000313" key="2">
    <source>
        <dbReference type="Proteomes" id="UP000523007"/>
    </source>
</evidence>
<dbReference type="RefSeq" id="WP_184584816.1">
    <property type="nucleotide sequence ID" value="NZ_JACHJT010000002.1"/>
</dbReference>
<dbReference type="Gene3D" id="2.40.10.120">
    <property type="match status" value="1"/>
</dbReference>
<keyword evidence="1" id="KW-0378">Hydrolase</keyword>
<dbReference type="SUPFAM" id="SSF141130">
    <property type="entry name" value="Acetamidase/Formamidase-like"/>
    <property type="match status" value="1"/>
</dbReference>
<organism evidence="1 2">
    <name type="scientific">Lipingzhangella halophila</name>
    <dbReference type="NCBI Taxonomy" id="1783352"/>
    <lineage>
        <taxon>Bacteria</taxon>
        <taxon>Bacillati</taxon>
        <taxon>Actinomycetota</taxon>
        <taxon>Actinomycetes</taxon>
        <taxon>Streptosporangiales</taxon>
        <taxon>Nocardiopsidaceae</taxon>
        <taxon>Lipingzhangella</taxon>
    </lineage>
</organism>
<dbReference type="EC" id="3.5.1.4" evidence="1"/>
<gene>
    <name evidence="1" type="ORF">F4561_005918</name>
</gene>
<protein>
    <submittedName>
        <fullName evidence="1">Amidase</fullName>
        <ecNumber evidence="1">3.5.1.4</ecNumber>
    </submittedName>
</protein>
<dbReference type="EMBL" id="JACHJT010000002">
    <property type="protein sequence ID" value="MBB4935024.1"/>
    <property type="molecule type" value="Genomic_DNA"/>
</dbReference>
<name>A0A7W7W6K4_9ACTN</name>
<dbReference type="Pfam" id="PF03069">
    <property type="entry name" value="FmdA_AmdA"/>
    <property type="match status" value="1"/>
</dbReference>
<dbReference type="Gene3D" id="3.10.28.20">
    <property type="entry name" value="Acetamidase/Formamidase-like domains"/>
    <property type="match status" value="1"/>
</dbReference>
<dbReference type="AlphaFoldDB" id="A0A7W7W6K4"/>
<dbReference type="PANTHER" id="PTHR31891:SF1">
    <property type="entry name" value="FORMAMIDASE C869.04-RELATED"/>
    <property type="match status" value="1"/>
</dbReference>
<reference evidence="1 2" key="1">
    <citation type="submission" date="2020-08" db="EMBL/GenBank/DDBJ databases">
        <title>Sequencing the genomes of 1000 actinobacteria strains.</title>
        <authorList>
            <person name="Klenk H.-P."/>
        </authorList>
    </citation>
    <scope>NUCLEOTIDE SEQUENCE [LARGE SCALE GENOMIC DNA]</scope>
    <source>
        <strain evidence="1 2">DSM 102030</strain>
    </source>
</reference>
<dbReference type="InterPro" id="IPR004304">
    <property type="entry name" value="FmdA_AmdA"/>
</dbReference>
<accession>A0A7W7W6K4</accession>
<sequence>MRVLTADRAATEFSAHFEAVAAVGLGESFAVRTVDCYDGQISDERVLRPDIDMARFNRASGPVSVTGTRPGEWARIVIERIEVASPGVMALTPGLGVLGDMVERPSTRLLEVSGGRAWLTPDVGICLHPMVGILGVATAHETVPGSTPGEHGGNLDTRVLTAGTALAVRVNQPGLGVCVGDLHAAMGDGELGGTGVEIAGEVRLRVERLNEHTGRWPLVLGADGVQVLASRTTLDAAVRDAFREAVTLMARWHNLEWPDAYRLTSVVSDLRVSQVVNPRATARIAIPAQWCPASLLMPAPE</sequence>
<comment type="caution">
    <text evidence="1">The sequence shown here is derived from an EMBL/GenBank/DDBJ whole genome shotgun (WGS) entry which is preliminary data.</text>
</comment>
<dbReference type="Proteomes" id="UP000523007">
    <property type="component" value="Unassembled WGS sequence"/>
</dbReference>
<dbReference type="PANTHER" id="PTHR31891">
    <property type="entry name" value="FORMAMIDASE C869.04-RELATED"/>
    <property type="match status" value="1"/>
</dbReference>
<evidence type="ECO:0000313" key="1">
    <source>
        <dbReference type="EMBL" id="MBB4935024.1"/>
    </source>
</evidence>